<dbReference type="PANTHER" id="PTHR47371">
    <property type="entry name" value="LIPOTEICHOIC ACID SYNTHASE"/>
    <property type="match status" value="1"/>
</dbReference>
<evidence type="ECO:0000256" key="4">
    <source>
        <dbReference type="ARBA" id="ARBA00022475"/>
    </source>
</evidence>
<dbReference type="InterPro" id="IPR012160">
    <property type="entry name" value="LtaS-like"/>
</dbReference>
<organism evidence="11 12">
    <name type="scientific">Companilactobacillus keshanensis</name>
    <dbReference type="NCBI Taxonomy" id="2486003"/>
    <lineage>
        <taxon>Bacteria</taxon>
        <taxon>Bacillati</taxon>
        <taxon>Bacillota</taxon>
        <taxon>Bacilli</taxon>
        <taxon>Lactobacillales</taxon>
        <taxon>Lactobacillaceae</taxon>
        <taxon>Companilactobacillus</taxon>
    </lineage>
</organism>
<sequence>MQNIVLLINPLGTSIILLSLGLYFNRPKIAYLVMTLFYLIDSVFLYSNILYYREFTNFISLNTILSSAKAIKSLGPSIMNSIKYYDFIYLIDILFVFVVMFIMISRENLKVWSKLNSVAWTIFGVMIFSFNLALAEMNRPQLLTRLFDQTYIVKYLGLNTFFVYDSIKTVSSDRVRKNAENTSIDEPLKYQQENYAKPNSKYFGVARKKNLIVIHLESFQQFLINFKVNGREVTPFLDSLYGDNNTLSYSNFFHQVGQGKTSDAETMLETGLFGLPEGSFLPQLGPSNTFQAAPAILNQKEGYTSAVFHGNVASFYSRDKVYPNFGYNYFLDQKSFHNSNDSSVGFGLKDKLMFAESTKYLEQLQQPFYVKYITLTNHYPFDLPAEDNDDFVTSQTKNNVVNNYFLTAHYLDSALEEFFNYLKKSGLYDKSMIVLYGDHYGISNDKNPDLAPLLGYSEDQWTDFNNAQLQRVPFMIHMKGLKGGVKNTYGGEIDVLPTILHLVGINSKSYLQLGEDLLSKDHSQIVPFRNGSFVTPEYTALKKGKESYDVYLNSSGEKIDLSENVILSKKIKKLGKQVDRRLKISDKINNQNLLRFYTPEGFMPIDPTDDKYNYLNQTDRLLKIRDEKGTGSTSMYSKSDNDSTTNFYDSDAPEFNQELLQQLK</sequence>
<proteinExistence type="inferred from homology"/>
<keyword evidence="5 9" id="KW-0812">Transmembrane</keyword>
<keyword evidence="7 9" id="KW-0472">Membrane</keyword>
<dbReference type="Pfam" id="PF00884">
    <property type="entry name" value="Sulfatase"/>
    <property type="match status" value="1"/>
</dbReference>
<comment type="caution">
    <text evidence="11">The sequence shown here is derived from an EMBL/GenBank/DDBJ whole genome shotgun (WGS) entry which is preliminary data.</text>
</comment>
<gene>
    <name evidence="11" type="ORF">ACFQ42_00675</name>
</gene>
<evidence type="ECO:0000256" key="5">
    <source>
        <dbReference type="ARBA" id="ARBA00022692"/>
    </source>
</evidence>
<dbReference type="GO" id="GO:0016740">
    <property type="term" value="F:transferase activity"/>
    <property type="evidence" value="ECO:0007669"/>
    <property type="project" value="UniProtKB-KW"/>
</dbReference>
<evidence type="ECO:0000313" key="12">
    <source>
        <dbReference type="Proteomes" id="UP001597251"/>
    </source>
</evidence>
<dbReference type="InterPro" id="IPR050448">
    <property type="entry name" value="OpgB/LTA_synthase_biosynth"/>
</dbReference>
<evidence type="ECO:0000256" key="9">
    <source>
        <dbReference type="SAM" id="Phobius"/>
    </source>
</evidence>
<evidence type="ECO:0000256" key="3">
    <source>
        <dbReference type="ARBA" id="ARBA00009983"/>
    </source>
</evidence>
<feature type="transmembrane region" description="Helical" evidence="9">
    <location>
        <begin position="31"/>
        <end position="52"/>
    </location>
</feature>
<comment type="similarity">
    <text evidence="3">Belongs to the LTA synthase family.</text>
</comment>
<accession>A0ABW4BRP8</accession>
<protein>
    <submittedName>
        <fullName evidence="11">LTA synthase family protein</fullName>
        <ecNumber evidence="11">2.7.8.-</ecNumber>
    </submittedName>
</protein>
<dbReference type="PANTHER" id="PTHR47371:SF3">
    <property type="entry name" value="PHOSPHOGLYCEROL TRANSFERASE I"/>
    <property type="match status" value="1"/>
</dbReference>
<evidence type="ECO:0000256" key="1">
    <source>
        <dbReference type="ARBA" id="ARBA00004651"/>
    </source>
</evidence>
<name>A0ABW4BRP8_9LACO</name>
<evidence type="ECO:0000256" key="8">
    <source>
        <dbReference type="SAM" id="MobiDB-lite"/>
    </source>
</evidence>
<feature type="transmembrane region" description="Helical" evidence="9">
    <location>
        <begin position="117"/>
        <end position="135"/>
    </location>
</feature>
<keyword evidence="11" id="KW-0808">Transferase</keyword>
<evidence type="ECO:0000259" key="10">
    <source>
        <dbReference type="Pfam" id="PF00884"/>
    </source>
</evidence>
<dbReference type="SUPFAM" id="SSF53649">
    <property type="entry name" value="Alkaline phosphatase-like"/>
    <property type="match status" value="1"/>
</dbReference>
<dbReference type="EC" id="2.7.8.-" evidence="11"/>
<dbReference type="Gene3D" id="3.30.1120.170">
    <property type="match status" value="1"/>
</dbReference>
<dbReference type="RefSeq" id="WP_225420947.1">
    <property type="nucleotide sequence ID" value="NZ_JBHTOI010000002.1"/>
</dbReference>
<feature type="region of interest" description="Disordered" evidence="8">
    <location>
        <begin position="626"/>
        <end position="651"/>
    </location>
</feature>
<feature type="domain" description="Sulfatase N-terminal" evidence="10">
    <location>
        <begin position="209"/>
        <end position="505"/>
    </location>
</feature>
<keyword evidence="4" id="KW-1003">Cell membrane</keyword>
<dbReference type="InterPro" id="IPR000917">
    <property type="entry name" value="Sulfatase_N"/>
</dbReference>
<dbReference type="InterPro" id="IPR017850">
    <property type="entry name" value="Alkaline_phosphatase_core_sf"/>
</dbReference>
<evidence type="ECO:0000256" key="6">
    <source>
        <dbReference type="ARBA" id="ARBA00022989"/>
    </source>
</evidence>
<dbReference type="CDD" id="cd16015">
    <property type="entry name" value="LTA_synthase"/>
    <property type="match status" value="1"/>
</dbReference>
<evidence type="ECO:0000256" key="2">
    <source>
        <dbReference type="ARBA" id="ARBA00004936"/>
    </source>
</evidence>
<keyword evidence="6 9" id="KW-1133">Transmembrane helix</keyword>
<feature type="compositionally biased region" description="Polar residues" evidence="8">
    <location>
        <begin position="630"/>
        <end position="648"/>
    </location>
</feature>
<dbReference type="EMBL" id="JBHTOI010000002">
    <property type="protein sequence ID" value="MFD1417275.1"/>
    <property type="molecule type" value="Genomic_DNA"/>
</dbReference>
<reference evidence="12" key="1">
    <citation type="journal article" date="2019" name="Int. J. Syst. Evol. Microbiol.">
        <title>The Global Catalogue of Microorganisms (GCM) 10K type strain sequencing project: providing services to taxonomists for standard genome sequencing and annotation.</title>
        <authorList>
            <consortium name="The Broad Institute Genomics Platform"/>
            <consortium name="The Broad Institute Genome Sequencing Center for Infectious Disease"/>
            <person name="Wu L."/>
            <person name="Ma J."/>
        </authorList>
    </citation>
    <scope>NUCLEOTIDE SEQUENCE [LARGE SCALE GENOMIC DNA]</scope>
    <source>
        <strain evidence="12">CCM 8936</strain>
    </source>
</reference>
<dbReference type="Proteomes" id="UP001597251">
    <property type="component" value="Unassembled WGS sequence"/>
</dbReference>
<keyword evidence="12" id="KW-1185">Reference proteome</keyword>
<dbReference type="Gene3D" id="3.40.720.10">
    <property type="entry name" value="Alkaline Phosphatase, subunit A"/>
    <property type="match status" value="1"/>
</dbReference>
<evidence type="ECO:0000256" key="7">
    <source>
        <dbReference type="ARBA" id="ARBA00023136"/>
    </source>
</evidence>
<feature type="transmembrane region" description="Helical" evidence="9">
    <location>
        <begin position="6"/>
        <end position="24"/>
    </location>
</feature>
<dbReference type="PIRSF" id="PIRSF005091">
    <property type="entry name" value="Mmb_sulf_HI1246"/>
    <property type="match status" value="1"/>
</dbReference>
<evidence type="ECO:0000313" key="11">
    <source>
        <dbReference type="EMBL" id="MFD1417275.1"/>
    </source>
</evidence>
<comment type="subcellular location">
    <subcellularLocation>
        <location evidence="1">Cell membrane</location>
        <topology evidence="1">Multi-pass membrane protein</topology>
    </subcellularLocation>
</comment>
<feature type="transmembrane region" description="Helical" evidence="9">
    <location>
        <begin position="87"/>
        <end position="105"/>
    </location>
</feature>
<comment type="pathway">
    <text evidence="2">Cell wall biogenesis; lipoteichoic acid biosynthesis.</text>
</comment>